<evidence type="ECO:0000256" key="1">
    <source>
        <dbReference type="SAM" id="Phobius"/>
    </source>
</evidence>
<feature type="transmembrane region" description="Helical" evidence="1">
    <location>
        <begin position="52"/>
        <end position="70"/>
    </location>
</feature>
<name>A0A1F6DE11_9BACT</name>
<keyword evidence="1" id="KW-0472">Membrane</keyword>
<dbReference type="Proteomes" id="UP000178794">
    <property type="component" value="Unassembled WGS sequence"/>
</dbReference>
<keyword evidence="1" id="KW-0812">Transmembrane</keyword>
<gene>
    <name evidence="2" type="ORF">A3C89_00170</name>
</gene>
<protein>
    <recommendedName>
        <fullName evidence="4">Yip1 domain-containing protein</fullName>
    </recommendedName>
</protein>
<accession>A0A1F6DE11</accession>
<comment type="caution">
    <text evidence="2">The sequence shown here is derived from an EMBL/GenBank/DDBJ whole genome shotgun (WGS) entry which is preliminary data.</text>
</comment>
<dbReference type="EMBL" id="MFLF01000013">
    <property type="protein sequence ID" value="OGG59621.1"/>
    <property type="molecule type" value="Genomic_DNA"/>
</dbReference>
<keyword evidence="1" id="KW-1133">Transmembrane helix</keyword>
<evidence type="ECO:0000313" key="3">
    <source>
        <dbReference type="Proteomes" id="UP000178794"/>
    </source>
</evidence>
<dbReference type="AlphaFoldDB" id="A0A1F6DE11"/>
<reference evidence="2 3" key="1">
    <citation type="journal article" date="2016" name="Nat. Commun.">
        <title>Thousands of microbial genomes shed light on interconnected biogeochemical processes in an aquifer system.</title>
        <authorList>
            <person name="Anantharaman K."/>
            <person name="Brown C.T."/>
            <person name="Hug L.A."/>
            <person name="Sharon I."/>
            <person name="Castelle C.J."/>
            <person name="Probst A.J."/>
            <person name="Thomas B.C."/>
            <person name="Singh A."/>
            <person name="Wilkins M.J."/>
            <person name="Karaoz U."/>
            <person name="Brodie E.L."/>
            <person name="Williams K.H."/>
            <person name="Hubbard S.S."/>
            <person name="Banfield J.F."/>
        </authorList>
    </citation>
    <scope>NUCLEOTIDE SEQUENCE [LARGE SCALE GENOMIC DNA]</scope>
</reference>
<sequence length="92" mass="9824">MLQGYLALLTGFANGVLMPTLIGLAFVYTVWNVFQLYIVQAAADKVSGRKAAVAYGIAAVVVLLSFWGAVNFLTTQLGAGPNQVITPDYIKK</sequence>
<evidence type="ECO:0008006" key="4">
    <source>
        <dbReference type="Google" id="ProtNLM"/>
    </source>
</evidence>
<feature type="transmembrane region" description="Helical" evidence="1">
    <location>
        <begin position="6"/>
        <end position="31"/>
    </location>
</feature>
<organism evidence="2 3">
    <name type="scientific">Candidatus Kaiserbacteria bacterium RIFCSPHIGHO2_02_FULL_50_50</name>
    <dbReference type="NCBI Taxonomy" id="1798492"/>
    <lineage>
        <taxon>Bacteria</taxon>
        <taxon>Candidatus Kaiseribacteriota</taxon>
    </lineage>
</organism>
<proteinExistence type="predicted"/>
<evidence type="ECO:0000313" key="2">
    <source>
        <dbReference type="EMBL" id="OGG59621.1"/>
    </source>
</evidence>